<dbReference type="Pfam" id="PF01790">
    <property type="entry name" value="LGT"/>
    <property type="match status" value="1"/>
</dbReference>
<dbReference type="EMBL" id="JALJRB010000001">
    <property type="protein sequence ID" value="MCJ8499175.1"/>
    <property type="molecule type" value="Genomic_DNA"/>
</dbReference>
<dbReference type="RefSeq" id="WP_246902303.1">
    <property type="nucleotide sequence ID" value="NZ_JALJRB010000001.1"/>
</dbReference>
<name>A0AA41R1Q0_9BACT</name>
<evidence type="ECO:0000256" key="1">
    <source>
        <dbReference type="ARBA" id="ARBA00007150"/>
    </source>
</evidence>
<evidence type="ECO:0000313" key="10">
    <source>
        <dbReference type="Proteomes" id="UP001165427"/>
    </source>
</evidence>
<accession>A0AA41R1Q0</accession>
<keyword evidence="3 9" id="KW-0808">Transferase</keyword>
<dbReference type="PANTHER" id="PTHR30589:SF0">
    <property type="entry name" value="PHOSPHATIDYLGLYCEROL--PROLIPOPROTEIN DIACYLGLYCERYL TRANSFERASE"/>
    <property type="match status" value="1"/>
</dbReference>
<evidence type="ECO:0000313" key="9">
    <source>
        <dbReference type="EMBL" id="MCJ8499175.1"/>
    </source>
</evidence>
<evidence type="ECO:0000256" key="2">
    <source>
        <dbReference type="ARBA" id="ARBA00022475"/>
    </source>
</evidence>
<dbReference type="GO" id="GO:0042158">
    <property type="term" value="P:lipoprotein biosynthetic process"/>
    <property type="evidence" value="ECO:0007669"/>
    <property type="project" value="InterPro"/>
</dbReference>
<protein>
    <submittedName>
        <fullName evidence="9">Prolipoprotein diacylglyceryl transferase</fullName>
        <ecNumber evidence="9">2.4.99.-</ecNumber>
    </submittedName>
</protein>
<dbReference type="GO" id="GO:0008961">
    <property type="term" value="F:phosphatidylglycerol-prolipoprotein diacylglyceryl transferase activity"/>
    <property type="evidence" value="ECO:0007669"/>
    <property type="project" value="InterPro"/>
</dbReference>
<gene>
    <name evidence="9" type="ORF">MRX98_01200</name>
</gene>
<evidence type="ECO:0000256" key="3">
    <source>
        <dbReference type="ARBA" id="ARBA00022679"/>
    </source>
</evidence>
<feature type="transmembrane region" description="Helical" evidence="7">
    <location>
        <begin position="366"/>
        <end position="386"/>
    </location>
</feature>
<keyword evidence="9" id="KW-0328">Glycosyltransferase</keyword>
<dbReference type="EC" id="2.4.99.-" evidence="9"/>
<feature type="domain" description="CAAX prenyl protease 2/Lysostaphin resistance protein A-like" evidence="8">
    <location>
        <begin position="393"/>
        <end position="483"/>
    </location>
</feature>
<feature type="transmembrane region" description="Helical" evidence="7">
    <location>
        <begin position="100"/>
        <end position="118"/>
    </location>
</feature>
<feature type="transmembrane region" description="Helical" evidence="7">
    <location>
        <begin position="329"/>
        <end position="346"/>
    </location>
</feature>
<evidence type="ECO:0000256" key="5">
    <source>
        <dbReference type="ARBA" id="ARBA00022989"/>
    </source>
</evidence>
<feature type="transmembrane region" description="Helical" evidence="7">
    <location>
        <begin position="130"/>
        <end position="154"/>
    </location>
</feature>
<feature type="transmembrane region" description="Helical" evidence="7">
    <location>
        <begin position="285"/>
        <end position="305"/>
    </location>
</feature>
<feature type="transmembrane region" description="Helical" evidence="7">
    <location>
        <begin position="20"/>
        <end position="39"/>
    </location>
</feature>
<evidence type="ECO:0000259" key="8">
    <source>
        <dbReference type="Pfam" id="PF02517"/>
    </source>
</evidence>
<feature type="transmembrane region" description="Helical" evidence="7">
    <location>
        <begin position="166"/>
        <end position="185"/>
    </location>
</feature>
<feature type="transmembrane region" description="Helical" evidence="7">
    <location>
        <begin position="392"/>
        <end position="415"/>
    </location>
</feature>
<comment type="similarity">
    <text evidence="1">Belongs to the Lgt family.</text>
</comment>
<dbReference type="InterPro" id="IPR001640">
    <property type="entry name" value="Lgt"/>
</dbReference>
<evidence type="ECO:0000256" key="4">
    <source>
        <dbReference type="ARBA" id="ARBA00022692"/>
    </source>
</evidence>
<dbReference type="AlphaFoldDB" id="A0AA41R1Q0"/>
<comment type="caution">
    <text evidence="9">The sequence shown here is derived from an EMBL/GenBank/DDBJ whole genome shotgun (WGS) entry which is preliminary data.</text>
</comment>
<keyword evidence="2" id="KW-1003">Cell membrane</keyword>
<keyword evidence="5 7" id="KW-1133">Transmembrane helix</keyword>
<dbReference type="InterPro" id="IPR003675">
    <property type="entry name" value="Rce1/LyrA-like_dom"/>
</dbReference>
<feature type="transmembrane region" description="Helical" evidence="7">
    <location>
        <begin position="51"/>
        <end position="69"/>
    </location>
</feature>
<feature type="transmembrane region" description="Helical" evidence="7">
    <location>
        <begin position="230"/>
        <end position="255"/>
    </location>
</feature>
<feature type="transmembrane region" description="Helical" evidence="7">
    <location>
        <begin position="205"/>
        <end position="224"/>
    </location>
</feature>
<dbReference type="GO" id="GO:0004175">
    <property type="term" value="F:endopeptidase activity"/>
    <property type="evidence" value="ECO:0007669"/>
    <property type="project" value="UniProtKB-ARBA"/>
</dbReference>
<dbReference type="Proteomes" id="UP001165427">
    <property type="component" value="Unassembled WGS sequence"/>
</dbReference>
<organism evidence="9 10">
    <name type="scientific">Desulfatitalea alkaliphila</name>
    <dbReference type="NCBI Taxonomy" id="2929485"/>
    <lineage>
        <taxon>Bacteria</taxon>
        <taxon>Pseudomonadati</taxon>
        <taxon>Thermodesulfobacteriota</taxon>
        <taxon>Desulfobacteria</taxon>
        <taxon>Desulfobacterales</taxon>
        <taxon>Desulfosarcinaceae</taxon>
        <taxon>Desulfatitalea</taxon>
    </lineage>
</organism>
<keyword evidence="10" id="KW-1185">Reference proteome</keyword>
<feature type="transmembrane region" description="Helical" evidence="7">
    <location>
        <begin position="436"/>
        <end position="465"/>
    </location>
</feature>
<feature type="transmembrane region" description="Helical" evidence="7">
    <location>
        <begin position="471"/>
        <end position="491"/>
    </location>
</feature>
<reference evidence="9" key="1">
    <citation type="submission" date="2022-04" db="EMBL/GenBank/DDBJ databases">
        <title>Desulfatitalea alkaliphila sp. nov., a novel anaerobic sulfate-reducing bacterium isolated from terrestrial mud volcano, Taman Peninsula, Russia.</title>
        <authorList>
            <person name="Khomyakova M.A."/>
            <person name="Merkel A.Y."/>
            <person name="Slobodkin A.I."/>
        </authorList>
    </citation>
    <scope>NUCLEOTIDE SEQUENCE</scope>
    <source>
        <strain evidence="9">M08but</strain>
    </source>
</reference>
<proteinExistence type="inferred from homology"/>
<dbReference type="GO" id="GO:0080120">
    <property type="term" value="P:CAAX-box protein maturation"/>
    <property type="evidence" value="ECO:0007669"/>
    <property type="project" value="UniProtKB-ARBA"/>
</dbReference>
<evidence type="ECO:0000256" key="6">
    <source>
        <dbReference type="ARBA" id="ARBA00023136"/>
    </source>
</evidence>
<sequence length="493" mass="56780">MFKYLGWIAQNPIFHTVGEVIYYGTIIGVIVAFLVLAARRWIALGYDRKRVLLLAGLLVVLSYPLGHLGSRGASMFYRPFEQWSFSFLLEQMLHGSSHTFHASLILPTLFGALLCYLLRFKFLEIFDTLYLYVPLAHAFGRLSCLIVGCCWGRYVHLNLFGLHLGFQNPIPLYAIGANVAIFLLLRRIYTRVYADPWTRERYRGALLAAYLLLYPPVRIVFEVFRTERRIFYGLTHAQVAMGLFLLLGLVLFVVIRLRRRRLSQDAAAAAPEPAAQAAADTLHRYFSMIGLLSILILSSFFIHYFTREIRVWPWPIQPVTSLADAYSRIWHYLPMVMIPAGCLLWMRRSGMEIWPWFKWNRFSYTFFIALAMSLYHCIDLLVLRQAPLRGVAFWPPVLILSAMNAVTEEIMYRLALYRMLRRVDFTPWVANVVQALVYSLIHFMIAGAWLGIFSLIYGLVLGVIVQRSKSITPAIIVHFIVDLGAIGYPLLRF</sequence>
<dbReference type="PANTHER" id="PTHR30589">
    <property type="entry name" value="PROLIPOPROTEIN DIACYLGLYCERYL TRANSFERASE"/>
    <property type="match status" value="1"/>
</dbReference>
<evidence type="ECO:0000256" key="7">
    <source>
        <dbReference type="SAM" id="Phobius"/>
    </source>
</evidence>
<dbReference type="GO" id="GO:0005886">
    <property type="term" value="C:plasma membrane"/>
    <property type="evidence" value="ECO:0007669"/>
    <property type="project" value="InterPro"/>
</dbReference>
<dbReference type="Pfam" id="PF02517">
    <property type="entry name" value="Rce1-like"/>
    <property type="match status" value="1"/>
</dbReference>
<keyword evidence="4 7" id="KW-0812">Transmembrane</keyword>
<keyword evidence="6 7" id="KW-0472">Membrane</keyword>